<feature type="compositionally biased region" description="Polar residues" evidence="1">
    <location>
        <begin position="209"/>
        <end position="220"/>
    </location>
</feature>
<dbReference type="InterPro" id="IPR009719">
    <property type="entry name" value="GIP1_N"/>
</dbReference>
<feature type="compositionally biased region" description="Acidic residues" evidence="1">
    <location>
        <begin position="285"/>
        <end position="301"/>
    </location>
</feature>
<evidence type="ECO:0000256" key="1">
    <source>
        <dbReference type="SAM" id="MobiDB-lite"/>
    </source>
</evidence>
<name>A0ABD3BDL7_9LAMI</name>
<comment type="caution">
    <text evidence="3">The sequence shown here is derived from an EMBL/GenBank/DDBJ whole genome shotgun (WGS) entry which is preliminary data.</text>
</comment>
<feature type="compositionally biased region" description="Basic and acidic residues" evidence="1">
    <location>
        <begin position="63"/>
        <end position="85"/>
    </location>
</feature>
<dbReference type="PANTHER" id="PTHR46445:SF3">
    <property type="entry name" value="RNA POLYMERASE II DEGRADATION FACTOR-LIKE PROTEIN (DUF1296)-RELATED"/>
    <property type="match status" value="1"/>
</dbReference>
<feature type="region of interest" description="Disordered" evidence="1">
    <location>
        <begin position="204"/>
        <end position="321"/>
    </location>
</feature>
<evidence type="ECO:0000259" key="2">
    <source>
        <dbReference type="Pfam" id="PF06972"/>
    </source>
</evidence>
<reference evidence="4" key="1">
    <citation type="journal article" date="2024" name="IScience">
        <title>Strigolactones Initiate the Formation of Haustorium-like Structures in Castilleja.</title>
        <authorList>
            <person name="Buerger M."/>
            <person name="Peterson D."/>
            <person name="Chory J."/>
        </authorList>
    </citation>
    <scope>NUCLEOTIDE SEQUENCE [LARGE SCALE GENOMIC DNA]</scope>
</reference>
<evidence type="ECO:0000313" key="3">
    <source>
        <dbReference type="EMBL" id="KAL3615166.1"/>
    </source>
</evidence>
<gene>
    <name evidence="3" type="ORF">CASFOL_040827</name>
</gene>
<dbReference type="PANTHER" id="PTHR46445">
    <property type="entry name" value="RNA POLYMERASE II DEGRADATION FACTOR-LIKE PROTEIN (DUF1296)"/>
    <property type="match status" value="1"/>
</dbReference>
<feature type="region of interest" description="Disordered" evidence="1">
    <location>
        <begin position="463"/>
        <end position="494"/>
    </location>
</feature>
<proteinExistence type="predicted"/>
<feature type="compositionally biased region" description="Gly residues" evidence="1">
    <location>
        <begin position="1"/>
        <end position="13"/>
    </location>
</feature>
<dbReference type="Proteomes" id="UP001632038">
    <property type="component" value="Unassembled WGS sequence"/>
</dbReference>
<keyword evidence="4" id="KW-1185">Reference proteome</keyword>
<dbReference type="AlphaFoldDB" id="A0ABD3BDL7"/>
<dbReference type="Pfam" id="PF06972">
    <property type="entry name" value="GIP1_N"/>
    <property type="match status" value="1"/>
</dbReference>
<dbReference type="InterPro" id="IPR009060">
    <property type="entry name" value="UBA-like_sf"/>
</dbReference>
<dbReference type="EMBL" id="JAVIJP010000100">
    <property type="protein sequence ID" value="KAL3615166.1"/>
    <property type="molecule type" value="Genomic_DNA"/>
</dbReference>
<feature type="region of interest" description="Disordered" evidence="1">
    <location>
        <begin position="739"/>
        <end position="774"/>
    </location>
</feature>
<sequence length="845" mass="90543">MSTSRGSGGGKGGVVQPIPAGSRKVVQSLKEIVNCPEAEIYVALKECNMDPNEAVSRLLSQDPFHEVKSKREKKKEGKDNSEPRSRGANYNSNRGSKTGADRHFGRGASAPYYASDNPSHGKSTYKKENGSGPYTSSFSSAPSVSGYNRSRGTPDFSDDYASAETKGSLSGTVVVTPSVAQPASGSAWVGIPGQVSMADIVRMGRPNKKGSTAPNASHPNVQDHFANESSLHKDHAPKVDEWPSIEKPPAPKLISAPELPVKSELHLEAPSVSYGNIDYHSEAEEVREDDEEEEEEEDADNFESSGGNEVGSVSISSRMITEDDSRGASLFENELYKNMGSYQPEGHDYEHHEVDEVGDSVGSVTRNMQQLSVNKDDRGFASEGNGPSVVIPDHLQVQTADCSHLSFGSFGSAMGAPYSSGTNASGLEKTNLEEVHSEADNSSAEHPETRHSEYYVDESLQNAPDGSLLHRNGPNVGSYEASPAPQQEDLRPESGDVAHENQYAFPSSNAGYAFDDAQRLNAAFNQTSSQMQNLAQFTNVVHPYTNSLPSSLLAANAHPTRESDLHYSPFPQSMSAKYGNAVSSIGASAISISEALKTASLSSSQPGPQALSGTSVATGPPLPQHLAVHPYSQLGPYANMIGYPFLPQSYTYMPSAFQQPFAGSSNYHQSLAAMLPQYKSSVSVNSLTPQSAGVASGYGGSFGNSATIPGNYSMNPPTAAPSATNLSYDDVLSSQYKDNTSHLLSLQQQQQQNENSANWLHGPNSRTMPAPPASAYYNYQTQNQPGGFRQAQAQQLSQSYGNPGYSNFYHSQTGVSLDQQQNPRDGSLVGSQGQQPKQSQLWPNY</sequence>
<feature type="region of interest" description="Disordered" evidence="1">
    <location>
        <begin position="794"/>
        <end position="845"/>
    </location>
</feature>
<evidence type="ECO:0000313" key="4">
    <source>
        <dbReference type="Proteomes" id="UP001632038"/>
    </source>
</evidence>
<organism evidence="3 4">
    <name type="scientific">Castilleja foliolosa</name>
    <dbReference type="NCBI Taxonomy" id="1961234"/>
    <lineage>
        <taxon>Eukaryota</taxon>
        <taxon>Viridiplantae</taxon>
        <taxon>Streptophyta</taxon>
        <taxon>Embryophyta</taxon>
        <taxon>Tracheophyta</taxon>
        <taxon>Spermatophyta</taxon>
        <taxon>Magnoliopsida</taxon>
        <taxon>eudicotyledons</taxon>
        <taxon>Gunneridae</taxon>
        <taxon>Pentapetalae</taxon>
        <taxon>asterids</taxon>
        <taxon>lamiids</taxon>
        <taxon>Lamiales</taxon>
        <taxon>Orobanchaceae</taxon>
        <taxon>Pedicularideae</taxon>
        <taxon>Castillejinae</taxon>
        <taxon>Castilleja</taxon>
    </lineage>
</organism>
<dbReference type="SUPFAM" id="SSF46934">
    <property type="entry name" value="UBA-like"/>
    <property type="match status" value="1"/>
</dbReference>
<protein>
    <recommendedName>
        <fullName evidence="2">GBF-interacting protein 1 N-terminal domain-containing protein</fullName>
    </recommendedName>
</protein>
<feature type="compositionally biased region" description="Basic and acidic residues" evidence="1">
    <location>
        <begin position="230"/>
        <end position="241"/>
    </location>
</feature>
<feature type="compositionally biased region" description="Polar residues" evidence="1">
    <location>
        <begin position="132"/>
        <end position="151"/>
    </location>
</feature>
<feature type="domain" description="GBF-interacting protein 1 N-terminal" evidence="2">
    <location>
        <begin position="18"/>
        <end position="76"/>
    </location>
</feature>
<feature type="region of interest" description="Disordered" evidence="1">
    <location>
        <begin position="1"/>
        <end position="21"/>
    </location>
</feature>
<feature type="compositionally biased region" description="Low complexity" evidence="1">
    <location>
        <begin position="303"/>
        <end position="317"/>
    </location>
</feature>
<feature type="region of interest" description="Disordered" evidence="1">
    <location>
        <begin position="57"/>
        <end position="172"/>
    </location>
</feature>
<accession>A0ABD3BDL7</accession>